<dbReference type="InterPro" id="IPR050834">
    <property type="entry name" value="Glycosyltransf_2"/>
</dbReference>
<dbReference type="Pfam" id="PF00535">
    <property type="entry name" value="Glycos_transf_2"/>
    <property type="match status" value="1"/>
</dbReference>
<evidence type="ECO:0000313" key="3">
    <source>
        <dbReference type="Proteomes" id="UP000831113"/>
    </source>
</evidence>
<dbReference type="PANTHER" id="PTHR43685">
    <property type="entry name" value="GLYCOSYLTRANSFERASE"/>
    <property type="match status" value="1"/>
</dbReference>
<proteinExistence type="predicted"/>
<dbReference type="RefSeq" id="WP_243799780.1">
    <property type="nucleotide sequence ID" value="NZ_CP094669.1"/>
</dbReference>
<dbReference type="SUPFAM" id="SSF53448">
    <property type="entry name" value="Nucleotide-diphospho-sugar transferases"/>
    <property type="match status" value="1"/>
</dbReference>
<dbReference type="EC" id="2.4.-.-" evidence="2"/>
<dbReference type="Gene3D" id="3.90.550.10">
    <property type="entry name" value="Spore Coat Polysaccharide Biosynthesis Protein SpsA, Chain A"/>
    <property type="match status" value="1"/>
</dbReference>
<dbReference type="InterPro" id="IPR029044">
    <property type="entry name" value="Nucleotide-diphossugar_trans"/>
</dbReference>
<keyword evidence="2" id="KW-0328">Glycosyltransferase</keyword>
<sequence>MFTAARPLLSSETTFLRTQQLGSHVEWPAASPSTRLRISVIIPAKDEAENLPATLAALAAQTDLQGQPLDFASYEVLVLANNCHDQTANVVRAFAQRHPRLAFYVAEVQLPALDAHVGQARRLLMDEACRRLERSAGSAGIIASTDADTRVSPTWLAAIQSEIQAGNDAVGGRIFPERTISGGCLVRRTHLRDATYRVLRAHLESLVDPDPADPWPRHHQHYGASLALTVAAYRQVGGLPAVPFLEDEALWQALRRHDLRLRHSPGVQVTTSARYAGRVAVGLSWQLREWAQMMRQQREPLVESGAALVADWAARRKLRQLWENNRMQAPPRPLPSCIRMAAILSVPAGALTKQITNAATFGALWEWVQTHRASWRRGRLTTLPLAVAELRLLIAQYQLAELDVKVPAPAPTRRMLAPSQQVQTILRGSMAV</sequence>
<evidence type="ECO:0000313" key="2">
    <source>
        <dbReference type="EMBL" id="UOG75569.1"/>
    </source>
</evidence>
<feature type="domain" description="Glycosyltransferase 2-like" evidence="1">
    <location>
        <begin position="39"/>
        <end position="175"/>
    </location>
</feature>
<dbReference type="GO" id="GO:0016757">
    <property type="term" value="F:glycosyltransferase activity"/>
    <property type="evidence" value="ECO:0007669"/>
    <property type="project" value="UniProtKB-KW"/>
</dbReference>
<organism evidence="2 3">
    <name type="scientific">Hymenobacter tibetensis</name>
    <dbReference type="NCBI Taxonomy" id="497967"/>
    <lineage>
        <taxon>Bacteria</taxon>
        <taxon>Pseudomonadati</taxon>
        <taxon>Bacteroidota</taxon>
        <taxon>Cytophagia</taxon>
        <taxon>Cytophagales</taxon>
        <taxon>Hymenobacteraceae</taxon>
        <taxon>Hymenobacter</taxon>
    </lineage>
</organism>
<reference evidence="2 3" key="1">
    <citation type="submission" date="2022-03" db="EMBL/GenBank/DDBJ databases">
        <title>Hymenobactersp. isolated from the air.</title>
        <authorList>
            <person name="Won M."/>
            <person name="Kwon S.-W."/>
        </authorList>
    </citation>
    <scope>NUCLEOTIDE SEQUENCE [LARGE SCALE GENOMIC DNA]</scope>
    <source>
        <strain evidence="2 3">KACC 21982</strain>
    </source>
</reference>
<keyword evidence="3" id="KW-1185">Reference proteome</keyword>
<dbReference type="Proteomes" id="UP000831113">
    <property type="component" value="Chromosome"/>
</dbReference>
<gene>
    <name evidence="2" type="ORF">MTX78_03010</name>
</gene>
<protein>
    <submittedName>
        <fullName evidence="2">Glycosyltransferase</fullName>
        <ecNumber evidence="2">2.4.-.-</ecNumber>
    </submittedName>
</protein>
<accession>A0ABY4D2X7</accession>
<keyword evidence="2" id="KW-0808">Transferase</keyword>
<name>A0ABY4D2X7_9BACT</name>
<dbReference type="PANTHER" id="PTHR43685:SF14">
    <property type="entry name" value="GLYCOSYLTRANSFERASE 2-LIKE DOMAIN-CONTAINING PROTEIN"/>
    <property type="match status" value="1"/>
</dbReference>
<dbReference type="EMBL" id="CP094669">
    <property type="protein sequence ID" value="UOG75569.1"/>
    <property type="molecule type" value="Genomic_DNA"/>
</dbReference>
<dbReference type="InterPro" id="IPR001173">
    <property type="entry name" value="Glyco_trans_2-like"/>
</dbReference>
<evidence type="ECO:0000259" key="1">
    <source>
        <dbReference type="Pfam" id="PF00535"/>
    </source>
</evidence>